<dbReference type="Proteomes" id="UP000469185">
    <property type="component" value="Unassembled WGS sequence"/>
</dbReference>
<dbReference type="SUPFAM" id="SSF53850">
    <property type="entry name" value="Periplasmic binding protein-like II"/>
    <property type="match status" value="1"/>
</dbReference>
<proteinExistence type="predicted"/>
<dbReference type="AlphaFoldDB" id="A0A6N9YG38"/>
<dbReference type="PANTHER" id="PTHR43649:SF32">
    <property type="entry name" value="SUGAR BINDING SECRETED PROTEIN"/>
    <property type="match status" value="1"/>
</dbReference>
<feature type="compositionally biased region" description="Acidic residues" evidence="1">
    <location>
        <begin position="32"/>
        <end position="42"/>
    </location>
</feature>
<gene>
    <name evidence="2" type="ORF">G1H11_01055</name>
</gene>
<dbReference type="EMBL" id="JAAGOB010000001">
    <property type="protein sequence ID" value="NED93900.1"/>
    <property type="molecule type" value="Genomic_DNA"/>
</dbReference>
<accession>A0A6N9YG38</accession>
<dbReference type="Gene3D" id="3.40.190.10">
    <property type="entry name" value="Periplasmic binding protein-like II"/>
    <property type="match status" value="1"/>
</dbReference>
<dbReference type="InterPro" id="IPR006059">
    <property type="entry name" value="SBP"/>
</dbReference>
<name>A0A6N9YG38_9ACTN</name>
<comment type="caution">
    <text evidence="2">The sequence shown here is derived from an EMBL/GenBank/DDBJ whole genome shotgun (WGS) entry which is preliminary data.</text>
</comment>
<dbReference type="InterPro" id="IPR050490">
    <property type="entry name" value="Bact_solute-bd_prot1"/>
</dbReference>
<reference evidence="2 3" key="1">
    <citation type="submission" date="2020-02" db="EMBL/GenBank/DDBJ databases">
        <authorList>
            <person name="Li X.-J."/>
            <person name="Feng X.-M."/>
        </authorList>
    </citation>
    <scope>NUCLEOTIDE SEQUENCE [LARGE SCALE GENOMIC DNA]</scope>
    <source>
        <strain evidence="2 3">CGMCC 4.7225</strain>
    </source>
</reference>
<dbReference type="Pfam" id="PF13416">
    <property type="entry name" value="SBP_bac_8"/>
    <property type="match status" value="1"/>
</dbReference>
<evidence type="ECO:0000256" key="1">
    <source>
        <dbReference type="SAM" id="MobiDB-lite"/>
    </source>
</evidence>
<evidence type="ECO:0000313" key="2">
    <source>
        <dbReference type="EMBL" id="NED93900.1"/>
    </source>
</evidence>
<protein>
    <submittedName>
        <fullName evidence="2">Extracellular solute-binding protein</fullName>
    </submittedName>
</protein>
<evidence type="ECO:0000313" key="3">
    <source>
        <dbReference type="Proteomes" id="UP000469185"/>
    </source>
</evidence>
<feature type="region of interest" description="Disordered" evidence="1">
    <location>
        <begin position="414"/>
        <end position="438"/>
    </location>
</feature>
<sequence length="438" mass="47390">MIVLGTAALLVAACGGDDDTNTGDGPGTNDTVAEDDDTPQENEQAEAVTLVLQTFGDFGYDAAIEEFEELNPHITVDHQRMGELRDFAPQLAQWIAAGSGAGDVVGLEEGILLQYIENPDGFLDLFEYGAEELEGVYLDWKWERGITEDGRLIGLGTDVGGLAMCYRADLFEEAGLPSDREEVSALWPTWDDYLEAGRQFRDSGADAAWLDSATGVVQPYVMQNSDVFFYDTDGQFIGDTNPVFREAWDFGLNLAEEDLTAGLITWSDEWTAGFQASDFATRPCPSWMTGAIEDRAGDAHAGAWDVASIPGGAGNWGGSYLGVPAQTEHPQEAYELAKFLTSPDGQLHAFEAMGGMPSSLEGLSDPRFTETTNPYFRDAPVGEIMAATVTELEPIHLGALHQQTWENVFEPAMQRAEAGTESSDDAFQSAVGEAETLQ</sequence>
<organism evidence="2 3">
    <name type="scientific">Phytoactinopolyspora alkaliphila</name>
    <dbReference type="NCBI Taxonomy" id="1783498"/>
    <lineage>
        <taxon>Bacteria</taxon>
        <taxon>Bacillati</taxon>
        <taxon>Actinomycetota</taxon>
        <taxon>Actinomycetes</taxon>
        <taxon>Jiangellales</taxon>
        <taxon>Jiangellaceae</taxon>
        <taxon>Phytoactinopolyspora</taxon>
    </lineage>
</organism>
<keyword evidence="3" id="KW-1185">Reference proteome</keyword>
<dbReference type="PANTHER" id="PTHR43649">
    <property type="entry name" value="ARABINOSE-BINDING PROTEIN-RELATED"/>
    <property type="match status" value="1"/>
</dbReference>
<feature type="region of interest" description="Disordered" evidence="1">
    <location>
        <begin position="15"/>
        <end position="42"/>
    </location>
</feature>